<dbReference type="EMBL" id="SJPP01000001">
    <property type="protein sequence ID" value="TWU14651.1"/>
    <property type="molecule type" value="Genomic_DNA"/>
</dbReference>
<reference evidence="1 2" key="1">
    <citation type="submission" date="2019-02" db="EMBL/GenBank/DDBJ databases">
        <title>Deep-cultivation of Planctomycetes and their phenomic and genomic characterization uncovers novel biology.</title>
        <authorList>
            <person name="Wiegand S."/>
            <person name="Jogler M."/>
            <person name="Boedeker C."/>
            <person name="Pinto D."/>
            <person name="Vollmers J."/>
            <person name="Rivas-Marin E."/>
            <person name="Kohn T."/>
            <person name="Peeters S.H."/>
            <person name="Heuer A."/>
            <person name="Rast P."/>
            <person name="Oberbeckmann S."/>
            <person name="Bunk B."/>
            <person name="Jeske O."/>
            <person name="Meyerdierks A."/>
            <person name="Storesund J.E."/>
            <person name="Kallscheuer N."/>
            <person name="Luecker S."/>
            <person name="Lage O.M."/>
            <person name="Pohl T."/>
            <person name="Merkel B.J."/>
            <person name="Hornburger P."/>
            <person name="Mueller R.-W."/>
            <person name="Bruemmer F."/>
            <person name="Labrenz M."/>
            <person name="Spormann A.M."/>
            <person name="Op Den Camp H."/>
            <person name="Overmann J."/>
            <person name="Amann R."/>
            <person name="Jetten M.S.M."/>
            <person name="Mascher T."/>
            <person name="Medema M.H."/>
            <person name="Devos D.P."/>
            <person name="Kaster A.-K."/>
            <person name="Ovreas L."/>
            <person name="Rohde M."/>
            <person name="Galperin M.Y."/>
            <person name="Jogler C."/>
        </authorList>
    </citation>
    <scope>NUCLEOTIDE SEQUENCE [LARGE SCALE GENOMIC DNA]</scope>
    <source>
        <strain evidence="1 2">CA54</strain>
    </source>
</reference>
<evidence type="ECO:0000313" key="1">
    <source>
        <dbReference type="EMBL" id="TWU14651.1"/>
    </source>
</evidence>
<organism evidence="1 2">
    <name type="scientific">Symmachiella macrocystis</name>
    <dbReference type="NCBI Taxonomy" id="2527985"/>
    <lineage>
        <taxon>Bacteria</taxon>
        <taxon>Pseudomonadati</taxon>
        <taxon>Planctomycetota</taxon>
        <taxon>Planctomycetia</taxon>
        <taxon>Planctomycetales</taxon>
        <taxon>Planctomycetaceae</taxon>
        <taxon>Symmachiella</taxon>
    </lineage>
</organism>
<keyword evidence="2" id="KW-1185">Reference proteome</keyword>
<accession>A0A5C6BT69</accession>
<proteinExistence type="predicted"/>
<protein>
    <submittedName>
        <fullName evidence="1">Uncharacterized protein</fullName>
    </submittedName>
</protein>
<gene>
    <name evidence="1" type="ORF">CA54_35200</name>
</gene>
<sequence>MPPYARALDILRTMRVGDTFNVHLCDGTIRVVHNIAWGYDVGETVAHITTNISPEPNCPHEIDFFLADEIDRIVDAETGGVRFVCDDERAN</sequence>
<dbReference type="AlphaFoldDB" id="A0A5C6BT69"/>
<comment type="caution">
    <text evidence="1">The sequence shown here is derived from an EMBL/GenBank/DDBJ whole genome shotgun (WGS) entry which is preliminary data.</text>
</comment>
<evidence type="ECO:0000313" key="2">
    <source>
        <dbReference type="Proteomes" id="UP000320735"/>
    </source>
</evidence>
<dbReference type="Proteomes" id="UP000320735">
    <property type="component" value="Unassembled WGS sequence"/>
</dbReference>
<name>A0A5C6BT69_9PLAN</name>